<keyword evidence="2" id="KW-0645">Protease</keyword>
<dbReference type="SUPFAM" id="SSF50630">
    <property type="entry name" value="Acid proteases"/>
    <property type="match status" value="1"/>
</dbReference>
<dbReference type="InterPro" id="IPR032861">
    <property type="entry name" value="TAXi_N"/>
</dbReference>
<dbReference type="Gene3D" id="2.40.70.10">
    <property type="entry name" value="Acid Proteases"/>
    <property type="match status" value="1"/>
</dbReference>
<evidence type="ECO:0000256" key="2">
    <source>
        <dbReference type="ARBA" id="ARBA00022670"/>
    </source>
</evidence>
<dbReference type="Pfam" id="PF14543">
    <property type="entry name" value="TAXi_N"/>
    <property type="match status" value="1"/>
</dbReference>
<dbReference type="Proteomes" id="UP000479710">
    <property type="component" value="Unassembled WGS sequence"/>
</dbReference>
<dbReference type="InterPro" id="IPR001969">
    <property type="entry name" value="Aspartic_peptidase_AS"/>
</dbReference>
<dbReference type="PROSITE" id="PS51767">
    <property type="entry name" value="PEPTIDASE_A1"/>
    <property type="match status" value="1"/>
</dbReference>
<dbReference type="EMBL" id="SPHZ02000007">
    <property type="protein sequence ID" value="KAF0905253.1"/>
    <property type="molecule type" value="Genomic_DNA"/>
</dbReference>
<keyword evidence="6" id="KW-1185">Reference proteome</keyword>
<gene>
    <name evidence="5" type="ORF">E2562_003854</name>
</gene>
<organism evidence="5 6">
    <name type="scientific">Oryza meyeriana var. granulata</name>
    <dbReference type="NCBI Taxonomy" id="110450"/>
    <lineage>
        <taxon>Eukaryota</taxon>
        <taxon>Viridiplantae</taxon>
        <taxon>Streptophyta</taxon>
        <taxon>Embryophyta</taxon>
        <taxon>Tracheophyta</taxon>
        <taxon>Spermatophyta</taxon>
        <taxon>Magnoliopsida</taxon>
        <taxon>Liliopsida</taxon>
        <taxon>Poales</taxon>
        <taxon>Poaceae</taxon>
        <taxon>BOP clade</taxon>
        <taxon>Oryzoideae</taxon>
        <taxon>Oryzeae</taxon>
        <taxon>Oryzinae</taxon>
        <taxon>Oryza</taxon>
        <taxon>Oryza meyeriana</taxon>
    </lineage>
</organism>
<feature type="domain" description="Peptidase A1" evidence="4">
    <location>
        <begin position="10"/>
        <end position="110"/>
    </location>
</feature>
<dbReference type="OrthoDB" id="696345at2759"/>
<dbReference type="GO" id="GO:0006508">
    <property type="term" value="P:proteolysis"/>
    <property type="evidence" value="ECO:0007669"/>
    <property type="project" value="UniProtKB-KW"/>
</dbReference>
<dbReference type="InterPro" id="IPR051708">
    <property type="entry name" value="Plant_Aspart_Prot_A1"/>
</dbReference>
<name>A0A6G1D0I8_9ORYZ</name>
<accession>A0A6G1D0I8</accession>
<sequence length="110" mass="11726">MVVENGAVSYHMNLSTGTPPLTFPAIIDTGSDLIWTQCAPCTKCFKQLTLLFEPSMLLFTPRCGPMALRAVAGDNGWSGNSVGVSCGMHDRRGDLQEMVTVSTVASVCGR</sequence>
<protein>
    <recommendedName>
        <fullName evidence="4">Peptidase A1 domain-containing protein</fullName>
    </recommendedName>
</protein>
<reference evidence="5 6" key="1">
    <citation type="submission" date="2019-11" db="EMBL/GenBank/DDBJ databases">
        <title>Whole genome sequence of Oryza granulata.</title>
        <authorList>
            <person name="Li W."/>
        </authorList>
    </citation>
    <scope>NUCLEOTIDE SEQUENCE [LARGE SCALE GENOMIC DNA]</scope>
    <source>
        <strain evidence="6">cv. Menghai</strain>
        <tissue evidence="5">Leaf</tissue>
    </source>
</reference>
<evidence type="ECO:0000259" key="4">
    <source>
        <dbReference type="PROSITE" id="PS51767"/>
    </source>
</evidence>
<comment type="similarity">
    <text evidence="1">Belongs to the peptidase A1 family.</text>
</comment>
<evidence type="ECO:0000313" key="5">
    <source>
        <dbReference type="EMBL" id="KAF0905253.1"/>
    </source>
</evidence>
<dbReference type="PROSITE" id="PS00141">
    <property type="entry name" value="ASP_PROTEASE"/>
    <property type="match status" value="1"/>
</dbReference>
<dbReference type="PANTHER" id="PTHR47967:SF68">
    <property type="entry name" value="OS07G0533000 PROTEIN"/>
    <property type="match status" value="1"/>
</dbReference>
<comment type="caution">
    <text evidence="5">The sequence shown here is derived from an EMBL/GenBank/DDBJ whole genome shotgun (WGS) entry which is preliminary data.</text>
</comment>
<evidence type="ECO:0000313" key="6">
    <source>
        <dbReference type="Proteomes" id="UP000479710"/>
    </source>
</evidence>
<dbReference type="InterPro" id="IPR033121">
    <property type="entry name" value="PEPTIDASE_A1"/>
</dbReference>
<dbReference type="InterPro" id="IPR021109">
    <property type="entry name" value="Peptidase_aspartic_dom_sf"/>
</dbReference>
<dbReference type="AlphaFoldDB" id="A0A6G1D0I8"/>
<dbReference type="PANTHER" id="PTHR47967">
    <property type="entry name" value="OS07G0603500 PROTEIN-RELATED"/>
    <property type="match status" value="1"/>
</dbReference>
<evidence type="ECO:0000256" key="1">
    <source>
        <dbReference type="ARBA" id="ARBA00007447"/>
    </source>
</evidence>
<dbReference type="GO" id="GO:0004190">
    <property type="term" value="F:aspartic-type endopeptidase activity"/>
    <property type="evidence" value="ECO:0007669"/>
    <property type="project" value="InterPro"/>
</dbReference>
<dbReference type="GO" id="GO:0005576">
    <property type="term" value="C:extracellular region"/>
    <property type="evidence" value="ECO:0007669"/>
    <property type="project" value="TreeGrafter"/>
</dbReference>
<evidence type="ECO:0000256" key="3">
    <source>
        <dbReference type="ARBA" id="ARBA00022801"/>
    </source>
</evidence>
<keyword evidence="3" id="KW-0378">Hydrolase</keyword>
<proteinExistence type="inferred from homology"/>